<dbReference type="AlphaFoldDB" id="A0A4R5C3U5"/>
<accession>A0A4R5C3U5</accession>
<dbReference type="SUPFAM" id="SSF47413">
    <property type="entry name" value="lambda repressor-like DNA-binding domains"/>
    <property type="match status" value="1"/>
</dbReference>
<evidence type="ECO:0000259" key="1">
    <source>
        <dbReference type="PROSITE" id="PS50943"/>
    </source>
</evidence>
<keyword evidence="3" id="KW-1185">Reference proteome</keyword>
<feature type="domain" description="HTH cro/C1-type" evidence="1">
    <location>
        <begin position="21"/>
        <end position="59"/>
    </location>
</feature>
<dbReference type="InterPro" id="IPR043917">
    <property type="entry name" value="DUF5753"/>
</dbReference>
<name>A0A4R5C3U5_9ACTN</name>
<dbReference type="Gene3D" id="1.10.260.40">
    <property type="entry name" value="lambda repressor-like DNA-binding domains"/>
    <property type="match status" value="1"/>
</dbReference>
<evidence type="ECO:0000313" key="3">
    <source>
        <dbReference type="Proteomes" id="UP000294513"/>
    </source>
</evidence>
<dbReference type="OrthoDB" id="3469353at2"/>
<proteinExistence type="predicted"/>
<dbReference type="Pfam" id="PF19054">
    <property type="entry name" value="DUF5753"/>
    <property type="match status" value="1"/>
</dbReference>
<dbReference type="InterPro" id="IPR010982">
    <property type="entry name" value="Lambda_DNA-bd_dom_sf"/>
</dbReference>
<dbReference type="Proteomes" id="UP000294513">
    <property type="component" value="Unassembled WGS sequence"/>
</dbReference>
<dbReference type="RefSeq" id="WP_131890160.1">
    <property type="nucleotide sequence ID" value="NZ_SMKU01000020.1"/>
</dbReference>
<dbReference type="PROSITE" id="PS50943">
    <property type="entry name" value="HTH_CROC1"/>
    <property type="match status" value="1"/>
</dbReference>
<evidence type="ECO:0000313" key="2">
    <source>
        <dbReference type="EMBL" id="TDD94351.1"/>
    </source>
</evidence>
<comment type="caution">
    <text evidence="2">The sequence shown here is derived from an EMBL/GenBank/DDBJ whole genome shotgun (WGS) entry which is preliminary data.</text>
</comment>
<gene>
    <name evidence="2" type="ORF">E1298_07075</name>
</gene>
<dbReference type="CDD" id="cd00093">
    <property type="entry name" value="HTH_XRE"/>
    <property type="match status" value="1"/>
</dbReference>
<sequence length="271" mass="30737">MAPRRSRAKVSPSLVPFGRRFRRYREAKGWSQENVARRARDGEGVTSQYIGQVETGRTRCTREFAETMDRELEAGGELIELWEDFVKGATFPTWYEWLPVEETAAELTCYSLSLVHGLLQTPAYAEVLLYGDKGKVDERIERQSILTRQLPPPPGCTFLIDEGVLLREVGNPQIMREQFDHLVAAPQALGVAVHVVRMRGDHLGNASSFTIATMEDMVEVAYIESPARGFTLEENDEIAALRRALREVRALALPVDQSLDFIRKVQTERWT</sequence>
<dbReference type="Pfam" id="PF13560">
    <property type="entry name" value="HTH_31"/>
    <property type="match status" value="1"/>
</dbReference>
<reference evidence="2 3" key="1">
    <citation type="submission" date="2019-03" db="EMBL/GenBank/DDBJ databases">
        <title>Draft genome sequences of novel Actinobacteria.</title>
        <authorList>
            <person name="Sahin N."/>
            <person name="Ay H."/>
            <person name="Saygin H."/>
        </authorList>
    </citation>
    <scope>NUCLEOTIDE SEQUENCE [LARGE SCALE GENOMIC DNA]</scope>
    <source>
        <strain evidence="2 3">H3C3</strain>
    </source>
</reference>
<dbReference type="GO" id="GO:0003677">
    <property type="term" value="F:DNA binding"/>
    <property type="evidence" value="ECO:0007669"/>
    <property type="project" value="InterPro"/>
</dbReference>
<organism evidence="2 3">
    <name type="scientific">Actinomadura rubrisoli</name>
    <dbReference type="NCBI Taxonomy" id="2530368"/>
    <lineage>
        <taxon>Bacteria</taxon>
        <taxon>Bacillati</taxon>
        <taxon>Actinomycetota</taxon>
        <taxon>Actinomycetes</taxon>
        <taxon>Streptosporangiales</taxon>
        <taxon>Thermomonosporaceae</taxon>
        <taxon>Actinomadura</taxon>
    </lineage>
</organism>
<dbReference type="InterPro" id="IPR001387">
    <property type="entry name" value="Cro/C1-type_HTH"/>
</dbReference>
<dbReference type="EMBL" id="SMKU01000020">
    <property type="protein sequence ID" value="TDD94351.1"/>
    <property type="molecule type" value="Genomic_DNA"/>
</dbReference>
<protein>
    <submittedName>
        <fullName evidence="2">XRE family transcriptional regulator</fullName>
    </submittedName>
</protein>
<dbReference type="SMART" id="SM00530">
    <property type="entry name" value="HTH_XRE"/>
    <property type="match status" value="1"/>
</dbReference>